<gene>
    <name evidence="10" type="ORF">EJO50_04005</name>
</gene>
<organism evidence="10 11">
    <name type="scientific">Iodobacter ciconiae</name>
    <dbReference type="NCBI Taxonomy" id="2496266"/>
    <lineage>
        <taxon>Bacteria</taxon>
        <taxon>Pseudomonadati</taxon>
        <taxon>Pseudomonadota</taxon>
        <taxon>Betaproteobacteria</taxon>
        <taxon>Neisseriales</taxon>
        <taxon>Chitinibacteraceae</taxon>
        <taxon>Iodobacter</taxon>
    </lineage>
</organism>
<reference evidence="10 11" key="1">
    <citation type="submission" date="2018-12" db="EMBL/GenBank/DDBJ databases">
        <title>Complete genome sequence of Iodobacter sp. H11R3.</title>
        <authorList>
            <person name="Bae J.-W."/>
        </authorList>
    </citation>
    <scope>NUCLEOTIDE SEQUENCE [LARGE SCALE GENOMIC DNA]</scope>
    <source>
        <strain evidence="10 11">H11R3</strain>
    </source>
</reference>
<dbReference type="SMART" id="SM00965">
    <property type="entry name" value="STN"/>
    <property type="match status" value="1"/>
</dbReference>
<dbReference type="InterPro" id="IPR004846">
    <property type="entry name" value="T2SS/T3SS_dom"/>
</dbReference>
<dbReference type="Gene3D" id="3.30.1370.120">
    <property type="match status" value="1"/>
</dbReference>
<dbReference type="RefSeq" id="WP_125971736.1">
    <property type="nucleotide sequence ID" value="NZ_CP034433.1"/>
</dbReference>
<dbReference type="GO" id="GO:0009306">
    <property type="term" value="P:protein secretion"/>
    <property type="evidence" value="ECO:0007669"/>
    <property type="project" value="InterPro"/>
</dbReference>
<dbReference type="Pfam" id="PF00263">
    <property type="entry name" value="Secretin"/>
    <property type="match status" value="1"/>
</dbReference>
<evidence type="ECO:0000256" key="1">
    <source>
        <dbReference type="ARBA" id="ARBA00004370"/>
    </source>
</evidence>
<dbReference type="Pfam" id="PF03958">
    <property type="entry name" value="Secretin_N"/>
    <property type="match status" value="1"/>
</dbReference>
<dbReference type="Proteomes" id="UP000282438">
    <property type="component" value="Chromosome"/>
</dbReference>
<dbReference type="KEGG" id="iod:EJO50_04005"/>
<keyword evidence="2 7" id="KW-0813">Transport</keyword>
<dbReference type="Pfam" id="PF07660">
    <property type="entry name" value="STN"/>
    <property type="match status" value="1"/>
</dbReference>
<dbReference type="SUPFAM" id="SSF48452">
    <property type="entry name" value="TPR-like"/>
    <property type="match status" value="1"/>
</dbReference>
<dbReference type="InterPro" id="IPR038591">
    <property type="entry name" value="NolW-like_sf"/>
</dbReference>
<comment type="subcellular location">
    <subcellularLocation>
        <location evidence="7">Cell outer membrane</location>
    </subcellularLocation>
    <subcellularLocation>
        <location evidence="1">Membrane</location>
    </subcellularLocation>
</comment>
<dbReference type="InterPro" id="IPR050810">
    <property type="entry name" value="Bact_Secretion_Sys_Channel"/>
</dbReference>
<dbReference type="Gene3D" id="1.25.40.10">
    <property type="entry name" value="Tetratricopeptide repeat domain"/>
    <property type="match status" value="1"/>
</dbReference>
<dbReference type="GO" id="GO:0009279">
    <property type="term" value="C:cell outer membrane"/>
    <property type="evidence" value="ECO:0007669"/>
    <property type="project" value="UniProtKB-SubCell"/>
</dbReference>
<protein>
    <recommendedName>
        <fullName evidence="9">Secretin/TonB short N-terminal domain-containing protein</fullName>
    </recommendedName>
</protein>
<comment type="similarity">
    <text evidence="6">Belongs to the bacterial secretin family.</text>
</comment>
<keyword evidence="11" id="KW-1185">Reference proteome</keyword>
<evidence type="ECO:0000256" key="3">
    <source>
        <dbReference type="ARBA" id="ARBA00022729"/>
    </source>
</evidence>
<evidence type="ECO:0000313" key="10">
    <source>
        <dbReference type="EMBL" id="AZN35718.1"/>
    </source>
</evidence>
<evidence type="ECO:0000256" key="8">
    <source>
        <dbReference type="SAM" id="MobiDB-lite"/>
    </source>
</evidence>
<keyword evidence="4" id="KW-0472">Membrane</keyword>
<name>A0A3S8ZQH0_9NEIS</name>
<dbReference type="InterPro" id="IPR001775">
    <property type="entry name" value="GspD/PilQ"/>
</dbReference>
<evidence type="ECO:0000256" key="4">
    <source>
        <dbReference type="ARBA" id="ARBA00023136"/>
    </source>
</evidence>
<evidence type="ECO:0000256" key="7">
    <source>
        <dbReference type="RuleBase" id="RU004004"/>
    </source>
</evidence>
<feature type="domain" description="Secretin/TonB short N-terminal" evidence="9">
    <location>
        <begin position="197"/>
        <end position="248"/>
    </location>
</feature>
<dbReference type="PANTHER" id="PTHR30332">
    <property type="entry name" value="PROBABLE GENERAL SECRETION PATHWAY PROTEIN D"/>
    <property type="match status" value="1"/>
</dbReference>
<accession>A0A3S8ZQH0</accession>
<dbReference type="PANTHER" id="PTHR30332:SF17">
    <property type="entry name" value="TYPE IV PILIATION SYSTEM PROTEIN DR_0774-RELATED"/>
    <property type="match status" value="1"/>
</dbReference>
<evidence type="ECO:0000256" key="2">
    <source>
        <dbReference type="ARBA" id="ARBA00022448"/>
    </source>
</evidence>
<feature type="region of interest" description="Disordered" evidence="8">
    <location>
        <begin position="616"/>
        <end position="650"/>
    </location>
</feature>
<dbReference type="AlphaFoldDB" id="A0A3S8ZQH0"/>
<evidence type="ECO:0000256" key="5">
    <source>
        <dbReference type="ARBA" id="ARBA00023237"/>
    </source>
</evidence>
<dbReference type="InterPro" id="IPR005644">
    <property type="entry name" value="NolW-like"/>
</dbReference>
<keyword evidence="3" id="KW-0732">Signal</keyword>
<dbReference type="EMBL" id="CP034433">
    <property type="protein sequence ID" value="AZN35718.1"/>
    <property type="molecule type" value="Genomic_DNA"/>
</dbReference>
<evidence type="ECO:0000259" key="9">
    <source>
        <dbReference type="SMART" id="SM00965"/>
    </source>
</evidence>
<sequence length="650" mass="71382">MTLIAASLLTGCAADMARKQGESLIYQGEIEQGLQYLKEQSKRYPDDIKLRASYQRQLDSTLNILLREADNARARGDIELASNRYQQMLSHDKSNYRATEGLRLAEIAVRQNSMLKYAREIKDNKPEEALDVLAQVLIDNPRNTQALRLRDEIESRKTREATLRPGLAQSLKNPVSLQFKDQSISSVFDIIARIGKVNFIFDRDVAPNLRTTIYAHDSSVEDVINLILTTNQLDKKVLNENTILIYPKRPDKDRDYKDLVMRTFYLSNADPKQVLAMIKQMVRTKDVYIDERLSMLVMRDTPEAIAVAERLIAAQDLPQSEIILDVEILEVSSSDILNMGIQYPDTLSVSLTPISNISPLPLTSTATGAISLDRLSNLNKSDVLVNLGNPAISANFAHQKGNTNILANPKIRVKNREKAKVQIGERVPVVTTTNNNGTTSESITYLDVGLTLNVEPTLTIDNDISVKVSLEVSNVTGSVTTRNGLIAYKVGTRNATTNMSARDGETQVLAGLLSRTDQASGSALPGLGELPGLDRLFGNKKNDNSKTELILLITPRVVRNLTLPPPHITTFDSGTEGTISTSPLRLRTSSSIQTTTNNASGNAMMPAPPPITPQAMMEPAPQPAPALRATDDNALPVISPPGRGNGMGRR</sequence>
<keyword evidence="5" id="KW-0998">Cell outer membrane</keyword>
<dbReference type="PRINTS" id="PR00811">
    <property type="entry name" value="BCTERIALGSPD"/>
</dbReference>
<dbReference type="GO" id="GO:0015627">
    <property type="term" value="C:type II protein secretion system complex"/>
    <property type="evidence" value="ECO:0007669"/>
    <property type="project" value="TreeGrafter"/>
</dbReference>
<proteinExistence type="inferred from homology"/>
<evidence type="ECO:0000256" key="6">
    <source>
        <dbReference type="RuleBase" id="RU004003"/>
    </source>
</evidence>
<dbReference type="InterPro" id="IPR011990">
    <property type="entry name" value="TPR-like_helical_dom_sf"/>
</dbReference>
<evidence type="ECO:0000313" key="11">
    <source>
        <dbReference type="Proteomes" id="UP000282438"/>
    </source>
</evidence>
<dbReference type="OrthoDB" id="9775455at2"/>
<dbReference type="InterPro" id="IPR011662">
    <property type="entry name" value="Secretin/TonB_short_N"/>
</dbReference>